<comment type="pathway">
    <text evidence="2 13">Carbohydrate degradation; glycolysis; pyruvate from D-glyceraldehyde 3-phosphate: step 2/5.</text>
</comment>
<evidence type="ECO:0000256" key="9">
    <source>
        <dbReference type="ARBA" id="ARBA00022741"/>
    </source>
</evidence>
<feature type="binding site" evidence="14">
    <location>
        <position position="121"/>
    </location>
    <ligand>
        <name>(2R)-3-phosphoglycerate</name>
        <dbReference type="ChEBI" id="CHEBI:58272"/>
    </ligand>
</feature>
<dbReference type="AlphaFoldDB" id="G8U0M7"/>
<keyword evidence="7 13" id="KW-0963">Cytoplasm</keyword>
<dbReference type="InterPro" id="IPR015824">
    <property type="entry name" value="Phosphoglycerate_kinase_N"/>
</dbReference>
<evidence type="ECO:0000256" key="1">
    <source>
        <dbReference type="ARBA" id="ARBA00000642"/>
    </source>
</evidence>
<keyword evidence="10 13" id="KW-0418">Kinase</keyword>
<keyword evidence="18" id="KW-1185">Reference proteome</keyword>
<dbReference type="PATRIC" id="fig|679936.5.peg.790"/>
<evidence type="ECO:0000256" key="11">
    <source>
        <dbReference type="ARBA" id="ARBA00022840"/>
    </source>
</evidence>
<dbReference type="KEGG" id="sap:Sulac_0742"/>
<evidence type="ECO:0000256" key="10">
    <source>
        <dbReference type="ARBA" id="ARBA00022777"/>
    </source>
</evidence>
<dbReference type="HOGENOM" id="CLU_025427_0_2_9"/>
<feature type="binding site" evidence="13 14">
    <location>
        <begin position="63"/>
        <end position="66"/>
    </location>
    <ligand>
        <name>substrate</name>
    </ligand>
</feature>
<evidence type="ECO:0000256" key="6">
    <source>
        <dbReference type="ARBA" id="ARBA00016471"/>
    </source>
</evidence>
<gene>
    <name evidence="13" type="primary">pgk</name>
    <name evidence="17" type="ordered locus">Sulac_0742</name>
</gene>
<dbReference type="GO" id="GO:0043531">
    <property type="term" value="F:ADP binding"/>
    <property type="evidence" value="ECO:0007669"/>
    <property type="project" value="TreeGrafter"/>
</dbReference>
<dbReference type="InterPro" id="IPR036043">
    <property type="entry name" value="Phosphoglycerate_kinase_sf"/>
</dbReference>
<name>G8U0M7_SULAD</name>
<evidence type="ECO:0000313" key="17">
    <source>
        <dbReference type="EMBL" id="AEW04249.1"/>
    </source>
</evidence>
<feature type="binding site" evidence="13 15">
    <location>
        <begin position="352"/>
        <end position="355"/>
    </location>
    <ligand>
        <name>ATP</name>
        <dbReference type="ChEBI" id="CHEBI:30616"/>
    </ligand>
</feature>
<dbReference type="SUPFAM" id="SSF53748">
    <property type="entry name" value="Phosphoglycerate kinase"/>
    <property type="match status" value="1"/>
</dbReference>
<accession>G8U0M7</accession>
<proteinExistence type="inferred from homology"/>
<evidence type="ECO:0000256" key="13">
    <source>
        <dbReference type="HAMAP-Rule" id="MF_00145"/>
    </source>
</evidence>
<comment type="caution">
    <text evidence="13">Lacks conserved residue(s) required for the propagation of feature annotation.</text>
</comment>
<keyword evidence="12 13" id="KW-0324">Glycolysis</keyword>
<feature type="binding site" evidence="13">
    <location>
        <position position="40"/>
    </location>
    <ligand>
        <name>substrate</name>
    </ligand>
</feature>
<evidence type="ECO:0000256" key="14">
    <source>
        <dbReference type="PIRSR" id="PIRSR000724-1"/>
    </source>
</evidence>
<protein>
    <recommendedName>
        <fullName evidence="6 13">Phosphoglycerate kinase</fullName>
        <ecNumber evidence="5 13">2.7.2.3</ecNumber>
    </recommendedName>
</protein>
<reference evidence="17 18" key="2">
    <citation type="journal article" date="2012" name="Stand. Genomic Sci.">
        <title>Complete genome sequence of the moderately thermophilic mineral-sulfide-oxidizing firmicute Sulfobacillus acidophilus type strain (NAL(T)).</title>
        <authorList>
            <person name="Anderson I."/>
            <person name="Chertkov O."/>
            <person name="Chen A."/>
            <person name="Saunders E."/>
            <person name="Lapidus A."/>
            <person name="Nolan M."/>
            <person name="Lucas S."/>
            <person name="Hammon N."/>
            <person name="Deshpande S."/>
            <person name="Cheng J.F."/>
            <person name="Han C."/>
            <person name="Tapia R."/>
            <person name="Goodwin L.A."/>
            <person name="Pitluck S."/>
            <person name="Liolios K."/>
            <person name="Pagani I."/>
            <person name="Ivanova N."/>
            <person name="Mikhailova N."/>
            <person name="Pati A."/>
            <person name="Palaniappan K."/>
            <person name="Land M."/>
            <person name="Pan C."/>
            <person name="Rohde M."/>
            <person name="Pukall R."/>
            <person name="Goker M."/>
            <person name="Detter J.C."/>
            <person name="Woyke T."/>
            <person name="Bristow J."/>
            <person name="Eisen J.A."/>
            <person name="Markowitz V."/>
            <person name="Hugenholtz P."/>
            <person name="Kyrpides N.C."/>
            <person name="Klenk H.P."/>
            <person name="Mavromatis K."/>
        </authorList>
    </citation>
    <scope>NUCLEOTIDE SEQUENCE [LARGE SCALE GENOMIC DNA]</scope>
    <source>
        <strain evidence="18">ATCC 700253 / DSM 10332 / NAL</strain>
    </source>
</reference>
<feature type="binding site" evidence="13">
    <location>
        <position position="121"/>
    </location>
    <ligand>
        <name>substrate</name>
    </ligand>
</feature>
<dbReference type="PRINTS" id="PR00477">
    <property type="entry name" value="PHGLYCKINASE"/>
</dbReference>
<evidence type="ECO:0000256" key="3">
    <source>
        <dbReference type="ARBA" id="ARBA00008982"/>
    </source>
</evidence>
<feature type="binding site" evidence="14">
    <location>
        <position position="40"/>
    </location>
    <ligand>
        <name>(2R)-3-phosphoglycerate</name>
        <dbReference type="ChEBI" id="CHEBI:58272"/>
    </ligand>
</feature>
<sequence length="401" mass="42771">MDKAYRTLDQLPPVDNRPVLLRVDFNVPVDEAGRITDDTRIQAALPTIRELRDKGAKVIVMSHRGRPKGPDPALSLRVAADRLGELLGTPVAFVAAVVGPQVGEAVRQLEPGHVLVLENLRFEPGEKSGDRAFAEQLASYGEIYVNDAFGAVHRPDASVSQLPALLPGYAGRLLAREVEVLEELLGHPTRPYWAIVGGSKVSDKVRLLGRLIDQVDGLVIGGGMANTFLVAQGYQLGASKVEQEAVELAHQLLKQAEARQVPVILPRDLVVATGFRPDAPHRIASPDAVLAEEMALDVGPQTVADVLQTLKSARTVFWNGPMGVFEWEAFSQGTLAVAQGLAELDATVVVGGGDSVAAVTKAGVKDRLTHISTGGGATLELLEGKQLPGLEALKTSRHERG</sequence>
<dbReference type="GO" id="GO:0006094">
    <property type="term" value="P:gluconeogenesis"/>
    <property type="evidence" value="ECO:0007669"/>
    <property type="project" value="TreeGrafter"/>
</dbReference>
<keyword evidence="8 13" id="KW-0808">Transferase</keyword>
<comment type="catalytic activity">
    <reaction evidence="1 13 16">
        <text>(2R)-3-phosphoglycerate + ATP = (2R)-3-phospho-glyceroyl phosphate + ADP</text>
        <dbReference type="Rhea" id="RHEA:14801"/>
        <dbReference type="ChEBI" id="CHEBI:30616"/>
        <dbReference type="ChEBI" id="CHEBI:57604"/>
        <dbReference type="ChEBI" id="CHEBI:58272"/>
        <dbReference type="ChEBI" id="CHEBI:456216"/>
        <dbReference type="EC" id="2.7.2.3"/>
    </reaction>
</comment>
<feature type="binding site" evidence="13 15">
    <location>
        <position position="326"/>
    </location>
    <ligand>
        <name>ATP</name>
        <dbReference type="ChEBI" id="CHEBI:30616"/>
    </ligand>
</feature>
<feature type="binding site" evidence="13 15">
    <location>
        <position position="204"/>
    </location>
    <ligand>
        <name>ATP</name>
        <dbReference type="ChEBI" id="CHEBI:30616"/>
    </ligand>
</feature>
<dbReference type="GO" id="GO:0005524">
    <property type="term" value="F:ATP binding"/>
    <property type="evidence" value="ECO:0007669"/>
    <property type="project" value="UniProtKB-KW"/>
</dbReference>
<evidence type="ECO:0000256" key="4">
    <source>
        <dbReference type="ARBA" id="ARBA00011245"/>
    </source>
</evidence>
<evidence type="ECO:0000256" key="5">
    <source>
        <dbReference type="ARBA" id="ARBA00013061"/>
    </source>
</evidence>
<dbReference type="GO" id="GO:0006096">
    <property type="term" value="P:glycolytic process"/>
    <property type="evidence" value="ECO:0007669"/>
    <property type="project" value="UniProtKB-UniRule"/>
</dbReference>
<dbReference type="Proteomes" id="UP000005439">
    <property type="component" value="Chromosome"/>
</dbReference>
<feature type="binding site" evidence="14">
    <location>
        <position position="154"/>
    </location>
    <ligand>
        <name>(2R)-3-phosphoglycerate</name>
        <dbReference type="ChEBI" id="CHEBI:58272"/>
    </ligand>
</feature>
<reference evidence="18" key="1">
    <citation type="submission" date="2011-12" db="EMBL/GenBank/DDBJ databases">
        <title>The complete genome of chromosome of Sulfobacillus acidophilus DSM 10332.</title>
        <authorList>
            <person name="Lucas S."/>
            <person name="Han J."/>
            <person name="Lapidus A."/>
            <person name="Bruce D."/>
            <person name="Goodwin L."/>
            <person name="Pitluck S."/>
            <person name="Peters L."/>
            <person name="Kyrpides N."/>
            <person name="Mavromatis K."/>
            <person name="Ivanova N."/>
            <person name="Mikhailova N."/>
            <person name="Chertkov O."/>
            <person name="Saunders E."/>
            <person name="Detter J.C."/>
            <person name="Tapia R."/>
            <person name="Han C."/>
            <person name="Land M."/>
            <person name="Hauser L."/>
            <person name="Markowitz V."/>
            <person name="Cheng J.-F."/>
            <person name="Hugenholtz P."/>
            <person name="Woyke T."/>
            <person name="Wu D."/>
            <person name="Pukall R."/>
            <person name="Gehrich-Schroeter G."/>
            <person name="Schneider S."/>
            <person name="Klenk H.-P."/>
            <person name="Eisen J.A."/>
        </authorList>
    </citation>
    <scope>NUCLEOTIDE SEQUENCE [LARGE SCALE GENOMIC DNA]</scope>
    <source>
        <strain evidence="18">ATCC 700253 / DSM 10332 / NAL</strain>
    </source>
</reference>
<keyword evidence="11 13" id="KW-0067">ATP-binding</keyword>
<dbReference type="Gene3D" id="3.40.50.1260">
    <property type="entry name" value="Phosphoglycerate kinase, N-terminal domain"/>
    <property type="match status" value="2"/>
</dbReference>
<feature type="binding site" evidence="13">
    <location>
        <position position="154"/>
    </location>
    <ligand>
        <name>substrate</name>
    </ligand>
</feature>
<dbReference type="UniPathway" id="UPA00109">
    <property type="reaction ID" value="UER00185"/>
</dbReference>
<dbReference type="Pfam" id="PF00162">
    <property type="entry name" value="PGK"/>
    <property type="match status" value="1"/>
</dbReference>
<evidence type="ECO:0000313" key="18">
    <source>
        <dbReference type="Proteomes" id="UP000005439"/>
    </source>
</evidence>
<dbReference type="PANTHER" id="PTHR11406">
    <property type="entry name" value="PHOSPHOGLYCERATE KINASE"/>
    <property type="match status" value="1"/>
</dbReference>
<keyword evidence="9 13" id="KW-0547">Nucleotide-binding</keyword>
<evidence type="ECO:0000256" key="16">
    <source>
        <dbReference type="RuleBase" id="RU000532"/>
    </source>
</evidence>
<evidence type="ECO:0000256" key="8">
    <source>
        <dbReference type="ARBA" id="ARBA00022679"/>
    </source>
</evidence>
<dbReference type="GO" id="GO:0005829">
    <property type="term" value="C:cytosol"/>
    <property type="evidence" value="ECO:0007669"/>
    <property type="project" value="TreeGrafter"/>
</dbReference>
<evidence type="ECO:0000256" key="12">
    <source>
        <dbReference type="ARBA" id="ARBA00023152"/>
    </source>
</evidence>
<organism evidence="17 18">
    <name type="scientific">Sulfobacillus acidophilus (strain ATCC 700253 / DSM 10332 / NAL)</name>
    <dbReference type="NCBI Taxonomy" id="679936"/>
    <lineage>
        <taxon>Bacteria</taxon>
        <taxon>Bacillati</taxon>
        <taxon>Bacillota</taxon>
        <taxon>Clostridia</taxon>
        <taxon>Eubacteriales</taxon>
        <taxon>Clostridiales Family XVII. Incertae Sedis</taxon>
        <taxon>Sulfobacillus</taxon>
    </lineage>
</organism>
<dbReference type="FunFam" id="3.40.50.1260:FF:000031">
    <property type="entry name" value="Phosphoglycerate kinase 1"/>
    <property type="match status" value="1"/>
</dbReference>
<dbReference type="EC" id="2.7.2.3" evidence="5 13"/>
<dbReference type="STRING" id="679936.Sulac_0742"/>
<dbReference type="PIRSF" id="PIRSF000724">
    <property type="entry name" value="Pgk"/>
    <property type="match status" value="1"/>
</dbReference>
<dbReference type="InterPro" id="IPR001576">
    <property type="entry name" value="Phosphoglycerate_kinase"/>
</dbReference>
<dbReference type="HAMAP" id="MF_00145">
    <property type="entry name" value="Phosphoglyc_kinase"/>
    <property type="match status" value="1"/>
</dbReference>
<evidence type="ECO:0000256" key="15">
    <source>
        <dbReference type="PIRSR" id="PIRSR000724-2"/>
    </source>
</evidence>
<comment type="subunit">
    <text evidence="4 13">Monomer.</text>
</comment>
<dbReference type="FunFam" id="3.40.50.1260:FF:000006">
    <property type="entry name" value="Phosphoglycerate kinase"/>
    <property type="match status" value="1"/>
</dbReference>
<comment type="subcellular location">
    <subcellularLocation>
        <location evidence="13">Cytoplasm</location>
    </subcellularLocation>
</comment>
<dbReference type="SMR" id="G8U0M7"/>
<dbReference type="GO" id="GO:0004618">
    <property type="term" value="F:phosphoglycerate kinase activity"/>
    <property type="evidence" value="ECO:0007669"/>
    <property type="project" value="UniProtKB-UniRule"/>
</dbReference>
<dbReference type="PANTHER" id="PTHR11406:SF23">
    <property type="entry name" value="PHOSPHOGLYCERATE KINASE 1, CHLOROPLASTIC-RELATED"/>
    <property type="match status" value="1"/>
</dbReference>
<evidence type="ECO:0000256" key="7">
    <source>
        <dbReference type="ARBA" id="ARBA00022490"/>
    </source>
</evidence>
<dbReference type="EMBL" id="CP003179">
    <property type="protein sequence ID" value="AEW04249.1"/>
    <property type="molecule type" value="Genomic_DNA"/>
</dbReference>
<comment type="similarity">
    <text evidence="3 13 16">Belongs to the phosphoglycerate kinase family.</text>
</comment>
<evidence type="ECO:0000256" key="2">
    <source>
        <dbReference type="ARBA" id="ARBA00004838"/>
    </source>
</evidence>
<feature type="binding site" evidence="13 14">
    <location>
        <begin position="24"/>
        <end position="26"/>
    </location>
    <ligand>
        <name>substrate</name>
    </ligand>
</feature>